<dbReference type="PANTHER" id="PTHR37829">
    <property type="entry name" value="PHAGE-LIKE ELEMENT PBSX PROTEIN XKDT"/>
    <property type="match status" value="1"/>
</dbReference>
<name>A0A6J5LMV8_9CAUD</name>
<feature type="domain" description="Baseplate J-like central" evidence="1">
    <location>
        <begin position="291"/>
        <end position="347"/>
    </location>
</feature>
<reference evidence="2" key="1">
    <citation type="submission" date="2020-04" db="EMBL/GenBank/DDBJ databases">
        <authorList>
            <person name="Chiriac C."/>
            <person name="Salcher M."/>
            <person name="Ghai R."/>
            <person name="Kavagutti S V."/>
        </authorList>
    </citation>
    <scope>NUCLEOTIDE SEQUENCE</scope>
</reference>
<protein>
    <submittedName>
        <fullName evidence="2">XkdT Uncharacterized homolog of phage Mu protein gp47</fullName>
    </submittedName>
</protein>
<dbReference type="InterPro" id="IPR052399">
    <property type="entry name" value="Phage_Baseplate_Assmbl_Protein"/>
</dbReference>
<dbReference type="InterPro" id="IPR058531">
    <property type="entry name" value="Baseplate_J_M"/>
</dbReference>
<sequence length="446" mass="48069">MSLTTKTLQEIQQLLISNLLMSVNTGQTDIKKQIDPTLKNSMIGGIVSSLSAGFDDNNQLLKEILKQLFPQTATGDYLKFWGQMRGLSIKSSSKATGYIDFTGTATTEVPTGSILQKSDGTEYETLSTATISTQSINITSLTRIGATAIATTANNHNLATGLEVIIAGANQTDYNITASIIVISNTQFSFTVANAPTTPATGTINATATFGRVAVICRTNGTVGNLGSGSQLELVSPIEDVDDFAIATYEGIFAGFDAETEDEYRIRVLQAWSNNTSNFTDVGIEIFLKNTITAITRVWVYDATPSAGYVSIYFVNDNELSILPNSTQIAEAKAIIVNKQTGIKPANTDDAMVLVYSPTPYYVDFTFSSLSPNTPAMKLAITERLTDYFRSAEVSLGRDIKQDTFKNVIFSAIDEAGNSPIFTLSLPSADIDVASNELPILRNITF</sequence>
<dbReference type="Pfam" id="PF26078">
    <property type="entry name" value="Baseplate_J_M"/>
    <property type="match status" value="1"/>
</dbReference>
<evidence type="ECO:0000313" key="2">
    <source>
        <dbReference type="EMBL" id="CAB4135735.1"/>
    </source>
</evidence>
<dbReference type="PANTHER" id="PTHR37829:SF3">
    <property type="entry name" value="PROTEIN JAYE-RELATED"/>
    <property type="match status" value="1"/>
</dbReference>
<accession>A0A6J5LMV8</accession>
<evidence type="ECO:0000259" key="1">
    <source>
        <dbReference type="Pfam" id="PF26078"/>
    </source>
</evidence>
<proteinExistence type="predicted"/>
<organism evidence="2">
    <name type="scientific">uncultured Caudovirales phage</name>
    <dbReference type="NCBI Taxonomy" id="2100421"/>
    <lineage>
        <taxon>Viruses</taxon>
        <taxon>Duplodnaviria</taxon>
        <taxon>Heunggongvirae</taxon>
        <taxon>Uroviricota</taxon>
        <taxon>Caudoviricetes</taxon>
        <taxon>Peduoviridae</taxon>
        <taxon>Maltschvirus</taxon>
        <taxon>Maltschvirus maltsch</taxon>
    </lineage>
</organism>
<gene>
    <name evidence="2" type="ORF">UFOVP286_30</name>
</gene>
<dbReference type="EMBL" id="LR796304">
    <property type="protein sequence ID" value="CAB4135735.1"/>
    <property type="molecule type" value="Genomic_DNA"/>
</dbReference>